<dbReference type="Proteomes" id="UP000054324">
    <property type="component" value="Unassembled WGS sequence"/>
</dbReference>
<sequence length="194" mass="22113">MHGIQTSRVPKKLSPAPLTSSQTIWIENDKTIDVIRTFSDRTTISNDDLCCPTTLCAEKANPHSAWRTPDFLLEILSYKVTISEEYPLSKLNLWPKSMTSEHWHNGYEIESNEQRVKCTFMVYGRKLSGDCSGVEQQEQCQKRGLSWAWVSACIRKTVVHTAYLTTELNSDARMKQRKAKNSHYSKVPAEDAAN</sequence>
<evidence type="ECO:0000256" key="1">
    <source>
        <dbReference type="SAM" id="MobiDB-lite"/>
    </source>
</evidence>
<evidence type="ECO:0000313" key="3">
    <source>
        <dbReference type="Proteomes" id="UP000054324"/>
    </source>
</evidence>
<dbReference type="GeneID" id="20319189"/>
<dbReference type="CTD" id="20319189"/>
<dbReference type="KEGG" id="ovi:T265_05007"/>
<dbReference type="RefSeq" id="XP_009168161.1">
    <property type="nucleotide sequence ID" value="XM_009169897.1"/>
</dbReference>
<feature type="region of interest" description="Disordered" evidence="1">
    <location>
        <begin position="174"/>
        <end position="194"/>
    </location>
</feature>
<accession>A0A074ZM12</accession>
<keyword evidence="3" id="KW-1185">Reference proteome</keyword>
<gene>
    <name evidence="2" type="ORF">T265_05007</name>
</gene>
<name>A0A074ZM12_OPIVI</name>
<organism evidence="2 3">
    <name type="scientific">Opisthorchis viverrini</name>
    <name type="common">Southeast Asian liver fluke</name>
    <dbReference type="NCBI Taxonomy" id="6198"/>
    <lineage>
        <taxon>Eukaryota</taxon>
        <taxon>Metazoa</taxon>
        <taxon>Spiralia</taxon>
        <taxon>Lophotrochozoa</taxon>
        <taxon>Platyhelminthes</taxon>
        <taxon>Trematoda</taxon>
        <taxon>Digenea</taxon>
        <taxon>Opisthorchiida</taxon>
        <taxon>Opisthorchiata</taxon>
        <taxon>Opisthorchiidae</taxon>
        <taxon>Opisthorchis</taxon>
    </lineage>
</organism>
<dbReference type="EMBL" id="KL596707">
    <property type="protein sequence ID" value="KER28096.1"/>
    <property type="molecule type" value="Genomic_DNA"/>
</dbReference>
<evidence type="ECO:0000313" key="2">
    <source>
        <dbReference type="EMBL" id="KER28096.1"/>
    </source>
</evidence>
<dbReference type="AlphaFoldDB" id="A0A074ZM12"/>
<protein>
    <submittedName>
        <fullName evidence="2">Uncharacterized protein</fullName>
    </submittedName>
</protein>
<proteinExistence type="predicted"/>
<reference evidence="2 3" key="1">
    <citation type="submission" date="2013-11" db="EMBL/GenBank/DDBJ databases">
        <title>Opisthorchis viverrini - life in the bile duct.</title>
        <authorList>
            <person name="Young N.D."/>
            <person name="Nagarajan N."/>
            <person name="Lin S.J."/>
            <person name="Korhonen P.K."/>
            <person name="Jex A.R."/>
            <person name="Hall R.S."/>
            <person name="Safavi-Hemami H."/>
            <person name="Kaewkong W."/>
            <person name="Bertrand D."/>
            <person name="Gao S."/>
            <person name="Seet Q."/>
            <person name="Wongkham S."/>
            <person name="Teh B.T."/>
            <person name="Wongkham C."/>
            <person name="Intapan P.M."/>
            <person name="Maleewong W."/>
            <person name="Yang X."/>
            <person name="Hu M."/>
            <person name="Wang Z."/>
            <person name="Hofmann A."/>
            <person name="Sternberg P.W."/>
            <person name="Tan P."/>
            <person name="Wang J."/>
            <person name="Gasser R.B."/>
        </authorList>
    </citation>
    <scope>NUCLEOTIDE SEQUENCE [LARGE SCALE GENOMIC DNA]</scope>
</reference>